<keyword evidence="4" id="KW-0699">rRNA-binding</keyword>
<comment type="similarity">
    <text evidence="2">Belongs to the bacterial ribosomal protein bL21 family.</text>
</comment>
<evidence type="ECO:0000256" key="7">
    <source>
        <dbReference type="ARBA" id="ARBA00023274"/>
    </source>
</evidence>
<gene>
    <name evidence="8" type="primary">rpl21</name>
    <name evidence="8" type="ORF">SpumellaPt_p052</name>
</gene>
<dbReference type="HAMAP" id="MF_01363">
    <property type="entry name" value="Ribosomal_bL21"/>
    <property type="match status" value="1"/>
</dbReference>
<evidence type="ECO:0000256" key="3">
    <source>
        <dbReference type="ARBA" id="ARBA00022640"/>
    </source>
</evidence>
<dbReference type="NCBIfam" id="TIGR00061">
    <property type="entry name" value="L21"/>
    <property type="match status" value="1"/>
</dbReference>
<dbReference type="Pfam" id="PF00829">
    <property type="entry name" value="Ribosomal_L21p"/>
    <property type="match status" value="1"/>
</dbReference>
<dbReference type="EMBL" id="MN935479">
    <property type="protein sequence ID" value="QOU10750.1"/>
    <property type="molecule type" value="Genomic_DNA"/>
</dbReference>
<keyword evidence="7" id="KW-0687">Ribonucleoprotein</keyword>
<dbReference type="SUPFAM" id="SSF141091">
    <property type="entry name" value="L21p-like"/>
    <property type="match status" value="1"/>
</dbReference>
<dbReference type="GO" id="GO:0019843">
    <property type="term" value="F:rRNA binding"/>
    <property type="evidence" value="ECO:0007669"/>
    <property type="project" value="UniProtKB-KW"/>
</dbReference>
<protein>
    <submittedName>
        <fullName evidence="8">Ribosomal protein L21</fullName>
    </submittedName>
</protein>
<reference evidence="8" key="1">
    <citation type="journal article" date="2020" name="Front. Plant Sci.">
        <title>Comparative Plastid Genomics of Non-Photosynthetic Chrysophytes: Genome Reduction and Compaction.</title>
        <authorList>
            <person name="Kim J.I."/>
            <person name="Jeong M."/>
            <person name="Archibald J.M."/>
            <person name="Shin W."/>
        </authorList>
    </citation>
    <scope>NUCLEOTIDE SEQUENCE</scope>
    <source>
        <strain evidence="8">Baekdong012001B8</strain>
    </source>
</reference>
<evidence type="ECO:0000313" key="8">
    <source>
        <dbReference type="EMBL" id="QOU10750.1"/>
    </source>
</evidence>
<evidence type="ECO:0000256" key="2">
    <source>
        <dbReference type="ARBA" id="ARBA00008563"/>
    </source>
</evidence>
<evidence type="ECO:0000256" key="4">
    <source>
        <dbReference type="ARBA" id="ARBA00022730"/>
    </source>
</evidence>
<dbReference type="PANTHER" id="PTHR21349">
    <property type="entry name" value="50S RIBOSOMAL PROTEIN L21"/>
    <property type="match status" value="1"/>
</dbReference>
<name>A0A7S6PVE2_9STRA</name>
<dbReference type="GO" id="GO:0003735">
    <property type="term" value="F:structural constituent of ribosome"/>
    <property type="evidence" value="ECO:0007669"/>
    <property type="project" value="InterPro"/>
</dbReference>
<evidence type="ECO:0000256" key="6">
    <source>
        <dbReference type="ARBA" id="ARBA00022980"/>
    </source>
</evidence>
<dbReference type="InterPro" id="IPR018258">
    <property type="entry name" value="Ribosomal_bL21_CS"/>
</dbReference>
<dbReference type="InterPro" id="IPR028909">
    <property type="entry name" value="bL21-like"/>
</dbReference>
<evidence type="ECO:0000256" key="5">
    <source>
        <dbReference type="ARBA" id="ARBA00022884"/>
    </source>
</evidence>
<dbReference type="InterPro" id="IPR036164">
    <property type="entry name" value="bL21-like_sf"/>
</dbReference>
<dbReference type="PANTHER" id="PTHR21349:SF7">
    <property type="entry name" value="LARGE RIBOSOMAL SUBUNIT PROTEIN BL21C"/>
    <property type="match status" value="1"/>
</dbReference>
<keyword evidence="3 8" id="KW-0934">Plastid</keyword>
<organism evidence="8">
    <name type="scientific">Spumella sp. Baekdong012001B8</name>
    <dbReference type="NCBI Taxonomy" id="2782410"/>
    <lineage>
        <taxon>Eukaryota</taxon>
        <taxon>Sar</taxon>
        <taxon>Stramenopiles</taxon>
        <taxon>Ochrophyta</taxon>
        <taxon>Chrysophyceae</taxon>
        <taxon>Chromulinales</taxon>
        <taxon>Chromulinaceae</taxon>
        <taxon>Spumella</taxon>
    </lineage>
</organism>
<dbReference type="AlphaFoldDB" id="A0A7S6PVE2"/>
<proteinExistence type="inferred from homology"/>
<dbReference type="PROSITE" id="PS01169">
    <property type="entry name" value="RIBOSOMAL_L21"/>
    <property type="match status" value="1"/>
</dbReference>
<dbReference type="GO" id="GO:0005762">
    <property type="term" value="C:mitochondrial large ribosomal subunit"/>
    <property type="evidence" value="ECO:0007669"/>
    <property type="project" value="TreeGrafter"/>
</dbReference>
<geneLocation type="plastid" evidence="8"/>
<dbReference type="GO" id="GO:0006412">
    <property type="term" value="P:translation"/>
    <property type="evidence" value="ECO:0007669"/>
    <property type="project" value="InterPro"/>
</dbReference>
<comment type="subcellular location">
    <subcellularLocation>
        <location evidence="1">Plastid</location>
    </subcellularLocation>
</comment>
<dbReference type="GO" id="GO:0009536">
    <property type="term" value="C:plastid"/>
    <property type="evidence" value="ECO:0007669"/>
    <property type="project" value="UniProtKB-SubCell"/>
</dbReference>
<evidence type="ECO:0000256" key="1">
    <source>
        <dbReference type="ARBA" id="ARBA00004474"/>
    </source>
</evidence>
<sequence>MKYAIAQISGKQFLLKPEQWYDIDFVKSSIIGDKILFNKILLLKKEGAIQLGQPFLKHSKIGAFVLRNVKSRKITVLKTKPKKKYTRTQGHRTVYTRVKISLMG</sequence>
<keyword evidence="6 8" id="KW-0689">Ribosomal protein</keyword>
<accession>A0A7S6PVE2</accession>
<dbReference type="InterPro" id="IPR001787">
    <property type="entry name" value="Ribosomal_bL21"/>
</dbReference>
<keyword evidence="5" id="KW-0694">RNA-binding</keyword>